<dbReference type="Proteomes" id="UP000356253">
    <property type="component" value="Unassembled WGS sequence"/>
</dbReference>
<protein>
    <submittedName>
        <fullName evidence="1">Uncharacterized protein</fullName>
    </submittedName>
</protein>
<accession>A0AC61YCG4</accession>
<gene>
    <name evidence="1" type="ORF">FVB9532_03495</name>
</gene>
<keyword evidence="2" id="KW-1185">Reference proteome</keyword>
<evidence type="ECO:0000313" key="1">
    <source>
        <dbReference type="EMBL" id="VVV02197.1"/>
    </source>
</evidence>
<proteinExistence type="predicted"/>
<comment type="caution">
    <text evidence="1">The sequence shown here is derived from an EMBL/GenBank/DDBJ whole genome shotgun (WGS) entry which is preliminary data.</text>
</comment>
<name>A0AC61YCG4_9FLAO</name>
<dbReference type="EMBL" id="CABVMM010000016">
    <property type="protein sequence ID" value="VVV02197.1"/>
    <property type="molecule type" value="Genomic_DNA"/>
</dbReference>
<sequence>MTIAAKLLLEASQEELHHQTKEWIDDVEFYSEELNFLNGLIIKKIDTRTTIDLDHKEIYRNIDALLFKLSDDLLAKLYSHEKLLAKIILTGSLQDNRTYRLDHITFSKKMKTLALGIKEFKKALFTYLKNNSFEFSMDYLIQEIDS</sequence>
<organism evidence="1 2">
    <name type="scientific">Mesonia oceanica</name>
    <dbReference type="NCBI Taxonomy" id="2687242"/>
    <lineage>
        <taxon>Bacteria</taxon>
        <taxon>Pseudomonadati</taxon>
        <taxon>Bacteroidota</taxon>
        <taxon>Flavobacteriia</taxon>
        <taxon>Flavobacteriales</taxon>
        <taxon>Flavobacteriaceae</taxon>
        <taxon>Mesonia</taxon>
    </lineage>
</organism>
<reference evidence="1" key="1">
    <citation type="submission" date="2019-09" db="EMBL/GenBank/DDBJ databases">
        <authorList>
            <person name="Rodrigo-Torres L."/>
            <person name="Arahal R. D."/>
            <person name="Lucena T."/>
        </authorList>
    </citation>
    <scope>NUCLEOTIDE SEQUENCE</scope>
    <source>
        <strain evidence="1">ISS653</strain>
    </source>
</reference>
<evidence type="ECO:0000313" key="2">
    <source>
        <dbReference type="Proteomes" id="UP000356253"/>
    </source>
</evidence>